<accession>A0AAD4C2T1</accession>
<proteinExistence type="predicted"/>
<dbReference type="AlphaFoldDB" id="A0AAD4C2T1"/>
<gene>
    <name evidence="1" type="ORF">L210DRAFT_3757340</name>
</gene>
<keyword evidence="2" id="KW-1185">Reference proteome</keyword>
<evidence type="ECO:0000313" key="2">
    <source>
        <dbReference type="Proteomes" id="UP001194468"/>
    </source>
</evidence>
<sequence>MALKSVGLSKRHVAQTCQLVAAILGSIEFTIDCGRDMDAAVVRNGDVLGIVAGFLGAWPSALEATLAYKTKLVKRELVLFFYFDNTECDAAQPFNVPEETLSKDSEGTEIPITAQFTAMDAAIEHRYKIQNTYFCPCLRAMFADQANYSES</sequence>
<name>A0AAD4C2T1_BOLED</name>
<comment type="caution">
    <text evidence="1">The sequence shown here is derived from an EMBL/GenBank/DDBJ whole genome shotgun (WGS) entry which is preliminary data.</text>
</comment>
<evidence type="ECO:0000313" key="1">
    <source>
        <dbReference type="EMBL" id="KAF8447454.1"/>
    </source>
</evidence>
<dbReference type="EMBL" id="WHUW01000004">
    <property type="protein sequence ID" value="KAF8447454.1"/>
    <property type="molecule type" value="Genomic_DNA"/>
</dbReference>
<dbReference type="Proteomes" id="UP001194468">
    <property type="component" value="Unassembled WGS sequence"/>
</dbReference>
<reference evidence="1" key="2">
    <citation type="journal article" date="2020" name="Nat. Commun.">
        <title>Large-scale genome sequencing of mycorrhizal fungi provides insights into the early evolution of symbiotic traits.</title>
        <authorList>
            <person name="Miyauchi S."/>
            <person name="Kiss E."/>
            <person name="Kuo A."/>
            <person name="Drula E."/>
            <person name="Kohler A."/>
            <person name="Sanchez-Garcia M."/>
            <person name="Morin E."/>
            <person name="Andreopoulos B."/>
            <person name="Barry K.W."/>
            <person name="Bonito G."/>
            <person name="Buee M."/>
            <person name="Carver A."/>
            <person name="Chen C."/>
            <person name="Cichocki N."/>
            <person name="Clum A."/>
            <person name="Culley D."/>
            <person name="Crous P.W."/>
            <person name="Fauchery L."/>
            <person name="Girlanda M."/>
            <person name="Hayes R.D."/>
            <person name="Keri Z."/>
            <person name="LaButti K."/>
            <person name="Lipzen A."/>
            <person name="Lombard V."/>
            <person name="Magnuson J."/>
            <person name="Maillard F."/>
            <person name="Murat C."/>
            <person name="Nolan M."/>
            <person name="Ohm R.A."/>
            <person name="Pangilinan J."/>
            <person name="Pereira M.F."/>
            <person name="Perotto S."/>
            <person name="Peter M."/>
            <person name="Pfister S."/>
            <person name="Riley R."/>
            <person name="Sitrit Y."/>
            <person name="Stielow J.B."/>
            <person name="Szollosi G."/>
            <person name="Zifcakova L."/>
            <person name="Stursova M."/>
            <person name="Spatafora J.W."/>
            <person name="Tedersoo L."/>
            <person name="Vaario L.M."/>
            <person name="Yamada A."/>
            <person name="Yan M."/>
            <person name="Wang P."/>
            <person name="Xu J."/>
            <person name="Bruns T."/>
            <person name="Baldrian P."/>
            <person name="Vilgalys R."/>
            <person name="Dunand C."/>
            <person name="Henrissat B."/>
            <person name="Grigoriev I.V."/>
            <person name="Hibbett D."/>
            <person name="Nagy L.G."/>
            <person name="Martin F.M."/>
        </authorList>
    </citation>
    <scope>NUCLEOTIDE SEQUENCE</scope>
    <source>
        <strain evidence="1">BED1</strain>
    </source>
</reference>
<dbReference type="SUPFAM" id="SSF52540">
    <property type="entry name" value="P-loop containing nucleoside triphosphate hydrolases"/>
    <property type="match status" value="1"/>
</dbReference>
<protein>
    <submittedName>
        <fullName evidence="1">Uncharacterized protein</fullName>
    </submittedName>
</protein>
<reference evidence="1" key="1">
    <citation type="submission" date="2019-10" db="EMBL/GenBank/DDBJ databases">
        <authorList>
            <consortium name="DOE Joint Genome Institute"/>
            <person name="Kuo A."/>
            <person name="Miyauchi S."/>
            <person name="Kiss E."/>
            <person name="Drula E."/>
            <person name="Kohler A."/>
            <person name="Sanchez-Garcia M."/>
            <person name="Andreopoulos B."/>
            <person name="Barry K.W."/>
            <person name="Bonito G."/>
            <person name="Buee M."/>
            <person name="Carver A."/>
            <person name="Chen C."/>
            <person name="Cichocki N."/>
            <person name="Clum A."/>
            <person name="Culley D."/>
            <person name="Crous P.W."/>
            <person name="Fauchery L."/>
            <person name="Girlanda M."/>
            <person name="Hayes R."/>
            <person name="Keri Z."/>
            <person name="LaButti K."/>
            <person name="Lipzen A."/>
            <person name="Lombard V."/>
            <person name="Magnuson J."/>
            <person name="Maillard F."/>
            <person name="Morin E."/>
            <person name="Murat C."/>
            <person name="Nolan M."/>
            <person name="Ohm R."/>
            <person name="Pangilinan J."/>
            <person name="Pereira M."/>
            <person name="Perotto S."/>
            <person name="Peter M."/>
            <person name="Riley R."/>
            <person name="Sitrit Y."/>
            <person name="Stielow B."/>
            <person name="Szollosi G."/>
            <person name="Zifcakova L."/>
            <person name="Stursova M."/>
            <person name="Spatafora J.W."/>
            <person name="Tedersoo L."/>
            <person name="Vaario L.-M."/>
            <person name="Yamada A."/>
            <person name="Yan M."/>
            <person name="Wang P."/>
            <person name="Xu J."/>
            <person name="Bruns T."/>
            <person name="Baldrian P."/>
            <person name="Vilgalys R."/>
            <person name="Henrissat B."/>
            <person name="Grigoriev I.V."/>
            <person name="Hibbett D."/>
            <person name="Nagy L.G."/>
            <person name="Martin F.M."/>
        </authorList>
    </citation>
    <scope>NUCLEOTIDE SEQUENCE</scope>
    <source>
        <strain evidence="1">BED1</strain>
    </source>
</reference>
<organism evidence="1 2">
    <name type="scientific">Boletus edulis BED1</name>
    <dbReference type="NCBI Taxonomy" id="1328754"/>
    <lineage>
        <taxon>Eukaryota</taxon>
        <taxon>Fungi</taxon>
        <taxon>Dikarya</taxon>
        <taxon>Basidiomycota</taxon>
        <taxon>Agaricomycotina</taxon>
        <taxon>Agaricomycetes</taxon>
        <taxon>Agaricomycetidae</taxon>
        <taxon>Boletales</taxon>
        <taxon>Boletineae</taxon>
        <taxon>Boletaceae</taxon>
        <taxon>Boletoideae</taxon>
        <taxon>Boletus</taxon>
    </lineage>
</organism>
<dbReference type="InterPro" id="IPR027417">
    <property type="entry name" value="P-loop_NTPase"/>
</dbReference>